<dbReference type="Proteomes" id="UP001362899">
    <property type="component" value="Unassembled WGS sequence"/>
</dbReference>
<dbReference type="EMBL" id="BTGC01000003">
    <property type="protein sequence ID" value="GMM50840.1"/>
    <property type="molecule type" value="Genomic_DNA"/>
</dbReference>
<comment type="caution">
    <text evidence="6">The sequence shown here is derived from an EMBL/GenBank/DDBJ whole genome shotgun (WGS) entry which is preliminary data.</text>
</comment>
<evidence type="ECO:0000313" key="6">
    <source>
        <dbReference type="EMBL" id="GMM50840.1"/>
    </source>
</evidence>
<name>A0AAV5RHC0_STABA</name>
<dbReference type="PANTHER" id="PTHR45916">
    <property type="entry name" value="STRUCTURAL MAINTENANCE OF CHROMOSOMES PROTEIN 5"/>
    <property type="match status" value="1"/>
</dbReference>
<keyword evidence="3 4" id="KW-0175">Coiled coil</keyword>
<evidence type="ECO:0000256" key="4">
    <source>
        <dbReference type="SAM" id="Coils"/>
    </source>
</evidence>
<feature type="coiled-coil region" evidence="4">
    <location>
        <begin position="734"/>
        <end position="785"/>
    </location>
</feature>
<feature type="coiled-coil region" evidence="4">
    <location>
        <begin position="265"/>
        <end position="338"/>
    </location>
</feature>
<protein>
    <recommendedName>
        <fullName evidence="2">Structural maintenance of chromosomes protein 5</fullName>
    </recommendedName>
</protein>
<dbReference type="GO" id="GO:0005634">
    <property type="term" value="C:nucleus"/>
    <property type="evidence" value="ECO:0007669"/>
    <property type="project" value="TreeGrafter"/>
</dbReference>
<dbReference type="PANTHER" id="PTHR45916:SF1">
    <property type="entry name" value="STRUCTURAL MAINTENANCE OF CHROMOSOMES PROTEIN 5"/>
    <property type="match status" value="1"/>
</dbReference>
<evidence type="ECO:0000256" key="3">
    <source>
        <dbReference type="ARBA" id="ARBA00023054"/>
    </source>
</evidence>
<evidence type="ECO:0000256" key="2">
    <source>
        <dbReference type="ARBA" id="ARBA00018687"/>
    </source>
</evidence>
<dbReference type="GO" id="GO:0030915">
    <property type="term" value="C:Smc5-Smc6 complex"/>
    <property type="evidence" value="ECO:0007669"/>
    <property type="project" value="TreeGrafter"/>
</dbReference>
<reference evidence="6 7" key="1">
    <citation type="journal article" date="2023" name="Elife">
        <title>Identification of key yeast species and microbe-microbe interactions impacting larval growth of Drosophila in the wild.</title>
        <authorList>
            <person name="Mure A."/>
            <person name="Sugiura Y."/>
            <person name="Maeda R."/>
            <person name="Honda K."/>
            <person name="Sakurai N."/>
            <person name="Takahashi Y."/>
            <person name="Watada M."/>
            <person name="Katoh T."/>
            <person name="Gotoh A."/>
            <person name="Gotoh Y."/>
            <person name="Taniguchi I."/>
            <person name="Nakamura K."/>
            <person name="Hayashi T."/>
            <person name="Katayama T."/>
            <person name="Uemura T."/>
            <person name="Hattori Y."/>
        </authorList>
    </citation>
    <scope>NUCLEOTIDE SEQUENCE [LARGE SCALE GENOMIC DNA]</scope>
    <source>
        <strain evidence="6 7">SB-73</strain>
    </source>
</reference>
<dbReference type="AlphaFoldDB" id="A0AAV5RHC0"/>
<dbReference type="GO" id="GO:0000724">
    <property type="term" value="P:double-strand break repair via homologous recombination"/>
    <property type="evidence" value="ECO:0007669"/>
    <property type="project" value="TreeGrafter"/>
</dbReference>
<evidence type="ECO:0000313" key="7">
    <source>
        <dbReference type="Proteomes" id="UP001362899"/>
    </source>
</evidence>
<gene>
    <name evidence="6" type="ORF">DASB73_017980</name>
</gene>
<dbReference type="Gene3D" id="3.40.50.300">
    <property type="entry name" value="P-loop containing nucleotide triphosphate hydrolases"/>
    <property type="match status" value="2"/>
</dbReference>
<feature type="domain" description="RecF/RecN/SMC N-terminal" evidence="5">
    <location>
        <begin position="88"/>
        <end position="1080"/>
    </location>
</feature>
<feature type="coiled-coil region" evidence="4">
    <location>
        <begin position="381"/>
        <end position="415"/>
    </location>
</feature>
<evidence type="ECO:0000256" key="1">
    <source>
        <dbReference type="ARBA" id="ARBA00010171"/>
    </source>
</evidence>
<dbReference type="InterPro" id="IPR027417">
    <property type="entry name" value="P-loop_NTPase"/>
</dbReference>
<comment type="similarity">
    <text evidence="1">Belongs to the SMC family. SMC5 subfamily.</text>
</comment>
<keyword evidence="7" id="KW-1185">Reference proteome</keyword>
<accession>A0AAV5RHC0</accession>
<dbReference type="SUPFAM" id="SSF52540">
    <property type="entry name" value="P-loop containing nucleoside triphosphate hydrolases"/>
    <property type="match status" value="1"/>
</dbReference>
<dbReference type="GO" id="GO:0003697">
    <property type="term" value="F:single-stranded DNA binding"/>
    <property type="evidence" value="ECO:0007669"/>
    <property type="project" value="TreeGrafter"/>
</dbReference>
<dbReference type="GO" id="GO:0007059">
    <property type="term" value="P:chromosome segregation"/>
    <property type="evidence" value="ECO:0007669"/>
    <property type="project" value="UniProtKB-ARBA"/>
</dbReference>
<dbReference type="InterPro" id="IPR003395">
    <property type="entry name" value="RecF/RecN/SMC_N"/>
</dbReference>
<evidence type="ECO:0000259" key="5">
    <source>
        <dbReference type="Pfam" id="PF02463"/>
    </source>
</evidence>
<sequence length="1154" mass="132130">MSSANAMYTSAKRPAITDYAAVPGSNKRHRKIHISNTDSNVVPHIFSSKELPTIQVPQDLALRAESMRKGFSTGAVIAVRLVDFQVATDATYRFMPNLNMILGNNGSGKSTIITALFLLFQGRIADLQHKTYGEFVRYGCKKSIISVIIQGKAIDGGDHNPCIAAVLTASESDGLRSRDRVPPQWYIDGLPISTNELESFIERYNIRVNNLCQFLPQFRVAAFSSESKIQRLISTEEAVGYKGMLDDHRSLSQIDNELSDITADLEDGDKLISRLTLRRNELEERITAVEETLAYQEQLTFLENVYTLMEHRDIQNTLDSLNVEYTKAEADLKAVADEQKVALELVANIRREIESGEREMRKKYASKSRAVEEAKDIFTDHKTTKTNLENVLQNIENTESELIVLESQMNDASKQQLQAQVEEKDIRLKLESISNPEFNELSDRIQEVNQQIIDKESVIGSLNDQKDTRNSEMERVVEKIRQKSVQLKQLQNREASGRDISKIKTVLQSEGDEIERGINFVKENAHKFKKPIIYPAIASVSITDKRVLPMFSTVVSIAQLKKFVCQTSEDQVLLTRLCGERPDINIQTVHLFGKSNGIDANNIQKLKEQGFDGVLSDILKGPEPMLDFLNSLQLNCLPYALNPITDEVRAKIRSHDTLNEYVDSKMHYKISKSRYGRKQVTETSNPLEKASRISEFMMEVDYKPEISALESQILRFKEDHAEFKKSSIKIDEELSIIQTELSQLKEERRSIKQALQEESTLKFKLKTLQKKKKNLDRKLETSRADQLLKIEFLKQQGYNLQKSLKSITKNKLPKDVLENTFLIGLEKQRDEIIIKDKYNKVKVIQESIKLRKESLKKTYLDAKQRRDDFVKEHEEDYTNFDASVKWLDDNNMREKAEEVMEKHSYEDLKKEVGKRKYKLQLADEPTVNIDMLRIQLKDVITNLEDAQNRQQLNASRKHDLTVRIKETRLKWESALLEIEKKISSEFSNMFASFGCKGRVEVSKDDINAVGTWGIDIFVSFRKNEKESPLTRQRQSGGERAVSTAVYLLALQQLANVPFRVLDEINQGMDEHNERRTLEFFVKYACENSTSGTAQQYFLVSPKLITKLPTHKKMNITFVTSSAAVGDTDRLIPSTESELQRSMLQEEAAEDHEDD</sequence>
<proteinExistence type="inferred from homology"/>
<organism evidence="6 7">
    <name type="scientific">Starmerella bacillaris</name>
    <name type="common">Yeast</name>
    <name type="synonym">Candida zemplinina</name>
    <dbReference type="NCBI Taxonomy" id="1247836"/>
    <lineage>
        <taxon>Eukaryota</taxon>
        <taxon>Fungi</taxon>
        <taxon>Dikarya</taxon>
        <taxon>Ascomycota</taxon>
        <taxon>Saccharomycotina</taxon>
        <taxon>Dipodascomycetes</taxon>
        <taxon>Dipodascales</taxon>
        <taxon>Trichomonascaceae</taxon>
        <taxon>Starmerella</taxon>
    </lineage>
</organism>
<dbReference type="Pfam" id="PF02463">
    <property type="entry name" value="SMC_N"/>
    <property type="match status" value="1"/>
</dbReference>